<comment type="similarity">
    <text evidence="1">Belongs to the glycerate kinase type-1 family.</text>
</comment>
<evidence type="ECO:0008006" key="6">
    <source>
        <dbReference type="Google" id="ProtNLM"/>
    </source>
</evidence>
<evidence type="ECO:0000256" key="3">
    <source>
        <dbReference type="ARBA" id="ARBA00022777"/>
    </source>
</evidence>
<comment type="caution">
    <text evidence="4">The sequence shown here is derived from an EMBL/GenBank/DDBJ whole genome shotgun (WGS) entry which is preliminary data.</text>
</comment>
<evidence type="ECO:0000256" key="2">
    <source>
        <dbReference type="ARBA" id="ARBA00022679"/>
    </source>
</evidence>
<dbReference type="GO" id="GO:0008887">
    <property type="term" value="F:glycerate kinase activity"/>
    <property type="evidence" value="ECO:0007669"/>
    <property type="project" value="InterPro"/>
</dbReference>
<dbReference type="AlphaFoldDB" id="A0A917W125"/>
<gene>
    <name evidence="4" type="ORF">GCM10011575_02740</name>
</gene>
<reference evidence="4" key="2">
    <citation type="submission" date="2020-09" db="EMBL/GenBank/DDBJ databases">
        <authorList>
            <person name="Sun Q."/>
            <person name="Zhou Y."/>
        </authorList>
    </citation>
    <scope>NUCLEOTIDE SEQUENCE</scope>
    <source>
        <strain evidence="4">CGMCC 4.7306</strain>
    </source>
</reference>
<dbReference type="InterPro" id="IPR036129">
    <property type="entry name" value="Glycerate_kinase_sf"/>
</dbReference>
<name>A0A917W125_9ACTN</name>
<dbReference type="InterPro" id="IPR004381">
    <property type="entry name" value="Glycerate_kinase"/>
</dbReference>
<dbReference type="PANTHER" id="PTHR21599:SF0">
    <property type="entry name" value="GLYCERATE KINASE"/>
    <property type="match status" value="1"/>
</dbReference>
<keyword evidence="5" id="KW-1185">Reference proteome</keyword>
<reference evidence="4" key="1">
    <citation type="journal article" date="2014" name="Int. J. Syst. Evol. Microbiol.">
        <title>Complete genome sequence of Corynebacterium casei LMG S-19264T (=DSM 44701T), isolated from a smear-ripened cheese.</title>
        <authorList>
            <consortium name="US DOE Joint Genome Institute (JGI-PGF)"/>
            <person name="Walter F."/>
            <person name="Albersmeier A."/>
            <person name="Kalinowski J."/>
            <person name="Ruckert C."/>
        </authorList>
    </citation>
    <scope>NUCLEOTIDE SEQUENCE</scope>
    <source>
        <strain evidence="4">CGMCC 4.7306</strain>
    </source>
</reference>
<dbReference type="Proteomes" id="UP000613840">
    <property type="component" value="Unassembled WGS sequence"/>
</dbReference>
<dbReference type="GO" id="GO:0031388">
    <property type="term" value="P:organic acid phosphorylation"/>
    <property type="evidence" value="ECO:0007669"/>
    <property type="project" value="InterPro"/>
</dbReference>
<evidence type="ECO:0000256" key="1">
    <source>
        <dbReference type="ARBA" id="ARBA00006284"/>
    </source>
</evidence>
<dbReference type="Pfam" id="PF02595">
    <property type="entry name" value="Gly_kinase"/>
    <property type="match status" value="1"/>
</dbReference>
<dbReference type="PANTHER" id="PTHR21599">
    <property type="entry name" value="GLYCERATE KINASE"/>
    <property type="match status" value="1"/>
</dbReference>
<evidence type="ECO:0000313" key="4">
    <source>
        <dbReference type="EMBL" id="GGL48354.1"/>
    </source>
</evidence>
<keyword evidence="2" id="KW-0808">Transferase</keyword>
<protein>
    <recommendedName>
        <fullName evidence="6">Glycerate kinase</fullName>
    </recommendedName>
</protein>
<keyword evidence="3" id="KW-0418">Kinase</keyword>
<accession>A0A917W125</accession>
<dbReference type="InterPro" id="IPR018197">
    <property type="entry name" value="Glycerate_kinase_RE-like"/>
</dbReference>
<dbReference type="Gene3D" id="3.90.1510.10">
    <property type="entry name" value="Glycerate kinase, domain 2"/>
    <property type="match status" value="1"/>
</dbReference>
<dbReference type="EMBL" id="BMMZ01000001">
    <property type="protein sequence ID" value="GGL48354.1"/>
    <property type="molecule type" value="Genomic_DNA"/>
</dbReference>
<sequence>MDLMRVIIATDGIGPLSSAEAGRILAGGWQTTDVQVVPMGEAGSGFTQAVADSVGAESSAGVSRGGLTTIVDTPERLVIGFEPDTSGPQLSIDRDASSAGFGAALAEAMSASPYRAAEIVLDVSANRAHDGGAGLLGALGATADVPLDAGVAGLHGVSRVDLKPVRRLLAGRRLTLVVPPGQRALPLLGLRGITSRFGRDQGWHPELLLATDASLQSFTLAAAPGMPEGPDWGACGGLGFVADLFGGRVTTGSEYCAEIGALRRRVRGSDLLVTGCTSFDFAERGGGVVAWVADQGARSNVPVILVAGEVVIGSREMRSMGVESAYGVHEPQIDQPAGQLNAEQLAATVARVARSWTW</sequence>
<evidence type="ECO:0000313" key="5">
    <source>
        <dbReference type="Proteomes" id="UP000613840"/>
    </source>
</evidence>
<dbReference type="Gene3D" id="3.40.50.10350">
    <property type="entry name" value="Glycerate kinase, domain 1"/>
    <property type="match status" value="1"/>
</dbReference>
<dbReference type="RefSeq" id="WP_188893376.1">
    <property type="nucleotide sequence ID" value="NZ_BMMZ01000001.1"/>
</dbReference>
<dbReference type="SUPFAM" id="SSF110738">
    <property type="entry name" value="Glycerate kinase I"/>
    <property type="match status" value="1"/>
</dbReference>
<organism evidence="4 5">
    <name type="scientific">Microlunatus endophyticus</name>
    <dbReference type="NCBI Taxonomy" id="1716077"/>
    <lineage>
        <taxon>Bacteria</taxon>
        <taxon>Bacillati</taxon>
        <taxon>Actinomycetota</taxon>
        <taxon>Actinomycetes</taxon>
        <taxon>Propionibacteriales</taxon>
        <taxon>Propionibacteriaceae</taxon>
        <taxon>Microlunatus</taxon>
    </lineage>
</organism>
<dbReference type="InterPro" id="IPR018193">
    <property type="entry name" value="Glyc_kinase_flavodox-like_fold"/>
</dbReference>
<proteinExistence type="inferred from homology"/>